<protein>
    <recommendedName>
        <fullName evidence="4">MARVEL domain-containing protein</fullName>
    </recommendedName>
</protein>
<dbReference type="OrthoDB" id="10335381at2759"/>
<accession>A0A1Y1VZ37</accession>
<evidence type="ECO:0000313" key="3">
    <source>
        <dbReference type="Proteomes" id="UP000193922"/>
    </source>
</evidence>
<evidence type="ECO:0000313" key="2">
    <source>
        <dbReference type="EMBL" id="ORX66531.1"/>
    </source>
</evidence>
<dbReference type="EMBL" id="MCFD01000015">
    <property type="protein sequence ID" value="ORX66531.1"/>
    <property type="molecule type" value="Genomic_DNA"/>
</dbReference>
<keyword evidence="1" id="KW-1133">Transmembrane helix</keyword>
<evidence type="ECO:0008006" key="4">
    <source>
        <dbReference type="Google" id="ProtNLM"/>
    </source>
</evidence>
<keyword evidence="3" id="KW-1185">Reference proteome</keyword>
<name>A0A1Y1VZ37_9FUNG</name>
<proteinExistence type="predicted"/>
<feature type="transmembrane region" description="Helical" evidence="1">
    <location>
        <begin position="173"/>
        <end position="197"/>
    </location>
</feature>
<keyword evidence="1" id="KW-0812">Transmembrane</keyword>
<sequence>MSRRSYSIILFVFILLQVIVSMAEFGLVVGNRAYIGKHLPYTSGWMNIYKWVISPASFAASIALLYFSSKSLTGRTDGLGEKAIQRNSFTNRKRKRSGRSVEFYAAIVSLLFVGAWSVVLAFQVRYKLDATAGNDFKYPLDTGLFLNYKCSEAPFSLNSHGTNACRLMLAESASTLVCLALWGVMFIASMLLGLTAARRRSRSVRRMKGKMVDNS</sequence>
<dbReference type="AlphaFoldDB" id="A0A1Y1VZ37"/>
<feature type="transmembrane region" description="Helical" evidence="1">
    <location>
        <begin position="101"/>
        <end position="122"/>
    </location>
</feature>
<reference evidence="2 3" key="1">
    <citation type="submission" date="2016-07" db="EMBL/GenBank/DDBJ databases">
        <title>Pervasive Adenine N6-methylation of Active Genes in Fungi.</title>
        <authorList>
            <consortium name="DOE Joint Genome Institute"/>
            <person name="Mondo S.J."/>
            <person name="Dannebaum R.O."/>
            <person name="Kuo R.C."/>
            <person name="Labutti K."/>
            <person name="Haridas S."/>
            <person name="Kuo A."/>
            <person name="Salamov A."/>
            <person name="Ahrendt S.R."/>
            <person name="Lipzen A."/>
            <person name="Sullivan W."/>
            <person name="Andreopoulos W.B."/>
            <person name="Clum A."/>
            <person name="Lindquist E."/>
            <person name="Daum C."/>
            <person name="Ramamoorthy G.K."/>
            <person name="Gryganskyi A."/>
            <person name="Culley D."/>
            <person name="Magnuson J.K."/>
            <person name="James T.Y."/>
            <person name="O'Malley M.A."/>
            <person name="Stajich J.E."/>
            <person name="Spatafora J.W."/>
            <person name="Visel A."/>
            <person name="Grigoriev I.V."/>
        </authorList>
    </citation>
    <scope>NUCLEOTIDE SEQUENCE [LARGE SCALE GENOMIC DNA]</scope>
    <source>
        <strain evidence="2 3">ATCC 12442</strain>
    </source>
</reference>
<gene>
    <name evidence="2" type="ORF">DL89DRAFT_270053</name>
</gene>
<comment type="caution">
    <text evidence="2">The sequence shown here is derived from an EMBL/GenBank/DDBJ whole genome shotgun (WGS) entry which is preliminary data.</text>
</comment>
<dbReference type="GeneID" id="63805198"/>
<dbReference type="Proteomes" id="UP000193922">
    <property type="component" value="Unassembled WGS sequence"/>
</dbReference>
<evidence type="ECO:0000256" key="1">
    <source>
        <dbReference type="SAM" id="Phobius"/>
    </source>
</evidence>
<organism evidence="2 3">
    <name type="scientific">Linderina pennispora</name>
    <dbReference type="NCBI Taxonomy" id="61395"/>
    <lineage>
        <taxon>Eukaryota</taxon>
        <taxon>Fungi</taxon>
        <taxon>Fungi incertae sedis</taxon>
        <taxon>Zoopagomycota</taxon>
        <taxon>Kickxellomycotina</taxon>
        <taxon>Kickxellomycetes</taxon>
        <taxon>Kickxellales</taxon>
        <taxon>Kickxellaceae</taxon>
        <taxon>Linderina</taxon>
    </lineage>
</organism>
<dbReference type="RefSeq" id="XP_040740519.1">
    <property type="nucleotide sequence ID" value="XM_040888550.1"/>
</dbReference>
<feature type="transmembrane region" description="Helical" evidence="1">
    <location>
        <begin position="7"/>
        <end position="28"/>
    </location>
</feature>
<feature type="transmembrane region" description="Helical" evidence="1">
    <location>
        <begin position="48"/>
        <end position="67"/>
    </location>
</feature>
<keyword evidence="1" id="KW-0472">Membrane</keyword>